<dbReference type="EMBL" id="KX284710">
    <property type="protein sequence ID" value="AOM64494.1"/>
    <property type="molecule type" value="Genomic_DNA"/>
</dbReference>
<dbReference type="GO" id="GO:0015979">
    <property type="term" value="P:photosynthesis"/>
    <property type="evidence" value="ECO:0007669"/>
    <property type="project" value="UniProtKB-KW"/>
</dbReference>
<feature type="transmembrane region" description="Helical" evidence="8">
    <location>
        <begin position="6"/>
        <end position="27"/>
    </location>
</feature>
<keyword evidence="7" id="KW-0602">Photosynthesis</keyword>
<evidence type="ECO:0000256" key="7">
    <source>
        <dbReference type="HAMAP-Rule" id="MF_00396"/>
    </source>
</evidence>
<keyword evidence="2 7" id="KW-0813">Transport</keyword>
<comment type="subunit">
    <text evidence="7">The 4 large subunits of the cytochrome b6-f complex are cytochrome b6, subunit IV (17 kDa polypeptide, PetD), cytochrome f and the Rieske protein, while the 4 small subunits are PetG, PetL, PetM and PetN. The complex functions as a dimer.</text>
</comment>
<dbReference type="Pfam" id="PF08041">
    <property type="entry name" value="PetM"/>
    <property type="match status" value="1"/>
</dbReference>
<dbReference type="GO" id="GO:0009512">
    <property type="term" value="C:cytochrome b6f complex"/>
    <property type="evidence" value="ECO:0007669"/>
    <property type="project" value="InterPro"/>
</dbReference>
<evidence type="ECO:0000256" key="1">
    <source>
        <dbReference type="ARBA" id="ARBA00004167"/>
    </source>
</evidence>
<keyword evidence="5 7" id="KW-1133">Transmembrane helix</keyword>
<dbReference type="InterPro" id="IPR012595">
    <property type="entry name" value="PetM_cyt_b6/f_cplx_su7"/>
</dbReference>
<organism evidence="9">
    <name type="scientific">Riquetophycus sp</name>
    <dbReference type="NCBI Taxonomy" id="1897556"/>
    <lineage>
        <taxon>Eukaryota</taxon>
        <taxon>Rhodophyta</taxon>
        <taxon>Florideophyceae</taxon>
        <taxon>Rhodymeniophycidae</taxon>
        <taxon>Peyssonneliales</taxon>
        <taxon>Peyssonneliaceae</taxon>
        <taxon>Riquetophycus</taxon>
    </lineage>
</organism>
<keyword evidence="6 7" id="KW-0472">Membrane</keyword>
<keyword evidence="3 7" id="KW-0812">Transmembrane</keyword>
<evidence type="ECO:0000313" key="9">
    <source>
        <dbReference type="EMBL" id="AOM64494.1"/>
    </source>
</evidence>
<dbReference type="GO" id="GO:0009055">
    <property type="term" value="F:electron transfer activity"/>
    <property type="evidence" value="ECO:0007669"/>
    <property type="project" value="UniProtKB-UniRule"/>
</dbReference>
<dbReference type="SUPFAM" id="SSF103441">
    <property type="entry name" value="PetM subunit of the cytochrome b6f complex"/>
    <property type="match status" value="1"/>
</dbReference>
<evidence type="ECO:0000256" key="5">
    <source>
        <dbReference type="ARBA" id="ARBA00022989"/>
    </source>
</evidence>
<name>A0A1C9C7Z4_9FLOR</name>
<geneLocation type="plastid" evidence="9"/>
<keyword evidence="7" id="KW-0793">Thylakoid</keyword>
<evidence type="ECO:0000256" key="3">
    <source>
        <dbReference type="ARBA" id="ARBA00022692"/>
    </source>
</evidence>
<gene>
    <name evidence="7 9" type="primary">petM</name>
    <name evidence="9" type="ORF">Riqu_015</name>
</gene>
<keyword evidence="9" id="KW-0934">Plastid</keyword>
<comment type="function">
    <text evidence="7">Component of the cytochrome b6-f complex, which mediates electron transfer between photosystem II (PSII) and photosystem I (PSI), cyclic electron flow around PSI, and state transitions.</text>
</comment>
<evidence type="ECO:0000256" key="8">
    <source>
        <dbReference type="SAM" id="Phobius"/>
    </source>
</evidence>
<protein>
    <recommendedName>
        <fullName evidence="7">Cytochrome b6-f complex subunit 7</fullName>
    </recommendedName>
    <alternativeName>
        <fullName evidence="7">Cytochrome b6-f complex subunit PetM</fullName>
    </alternativeName>
    <alternativeName>
        <fullName evidence="7">Cytochrome b6-f complex subunit VII</fullName>
    </alternativeName>
</protein>
<dbReference type="AlphaFoldDB" id="A0A1C9C7Z4"/>
<proteinExistence type="inferred from homology"/>
<keyword evidence="4 7" id="KW-0249">Electron transport</keyword>
<comment type="similarity">
    <text evidence="7">Belongs to the PetM family.</text>
</comment>
<accession>A0A1C9C7Z4</accession>
<evidence type="ECO:0000256" key="6">
    <source>
        <dbReference type="ARBA" id="ARBA00023136"/>
    </source>
</evidence>
<comment type="subcellular location">
    <subcellularLocation>
        <location evidence="7">Cellular thylakoid membrane</location>
        <topology evidence="7">Single-pass membrane protein</topology>
    </subcellularLocation>
    <subcellularLocation>
        <location evidence="1">Membrane</location>
        <topology evidence="1">Single-pass membrane protein</topology>
    </subcellularLocation>
</comment>
<evidence type="ECO:0000256" key="4">
    <source>
        <dbReference type="ARBA" id="ARBA00022982"/>
    </source>
</evidence>
<reference evidence="9" key="1">
    <citation type="journal article" date="2016" name="BMC Biol.">
        <title>Parallel evolution of highly conserved plastid genome architecture in red seaweeds and seed plants.</title>
        <authorList>
            <person name="Lee J."/>
            <person name="Cho C.H."/>
            <person name="Park S.I."/>
            <person name="Choi J.W."/>
            <person name="Song H.S."/>
            <person name="West J.A."/>
            <person name="Bhattacharya D."/>
            <person name="Yoon H.S."/>
        </authorList>
    </citation>
    <scope>NUCLEOTIDE SEQUENCE</scope>
</reference>
<dbReference type="GO" id="GO:0042651">
    <property type="term" value="C:thylakoid membrane"/>
    <property type="evidence" value="ECO:0007669"/>
    <property type="project" value="UniProtKB-UniRule"/>
</dbReference>
<dbReference type="HAMAP" id="MF_00396">
    <property type="entry name" value="Cytb6_f_PetM"/>
    <property type="match status" value="1"/>
</dbReference>
<evidence type="ECO:0000256" key="2">
    <source>
        <dbReference type="ARBA" id="ARBA00022448"/>
    </source>
</evidence>
<sequence length="32" mass="3415">MVSEIVQTSIISSTLILVGLILGFILLKIQGD</sequence>